<feature type="compositionally biased region" description="Polar residues" evidence="1">
    <location>
        <begin position="1"/>
        <end position="14"/>
    </location>
</feature>
<dbReference type="InterPro" id="IPR032820">
    <property type="entry name" value="ATPase_put"/>
</dbReference>
<gene>
    <name evidence="3" type="ORF">ACFSJU_02165</name>
</gene>
<dbReference type="RefSeq" id="WP_255899989.1">
    <property type="nucleotide sequence ID" value="NZ_JAFMZO010000001.1"/>
</dbReference>
<evidence type="ECO:0000313" key="4">
    <source>
        <dbReference type="Proteomes" id="UP001597387"/>
    </source>
</evidence>
<feature type="transmembrane region" description="Helical" evidence="2">
    <location>
        <begin position="71"/>
        <end position="89"/>
    </location>
</feature>
<accession>A0ABW4ZGL2</accession>
<dbReference type="Pfam" id="PF09527">
    <property type="entry name" value="ATPase_gene1"/>
    <property type="match status" value="1"/>
</dbReference>
<keyword evidence="2" id="KW-1133">Transmembrane helix</keyword>
<keyword evidence="2" id="KW-0812">Transmembrane</keyword>
<comment type="caution">
    <text evidence="3">The sequence shown here is derived from an EMBL/GenBank/DDBJ whole genome shotgun (WGS) entry which is preliminary data.</text>
</comment>
<reference evidence="4" key="1">
    <citation type="journal article" date="2019" name="Int. J. Syst. Evol. Microbiol.">
        <title>The Global Catalogue of Microorganisms (GCM) 10K type strain sequencing project: providing services to taxonomists for standard genome sequencing and annotation.</title>
        <authorList>
            <consortium name="The Broad Institute Genomics Platform"/>
            <consortium name="The Broad Institute Genome Sequencing Center for Infectious Disease"/>
            <person name="Wu L."/>
            <person name="Ma J."/>
        </authorList>
    </citation>
    <scope>NUCLEOTIDE SEQUENCE [LARGE SCALE GENOMIC DNA]</scope>
    <source>
        <strain evidence="4">KCTC 42217</strain>
    </source>
</reference>
<evidence type="ECO:0000313" key="3">
    <source>
        <dbReference type="EMBL" id="MFD2161175.1"/>
    </source>
</evidence>
<sequence length="97" mass="10994">MNDKSTTFENYSSKRMSDNEPEKGKPIPARKGLLNSYAKYSAMGFQMFLVIGVFTYAGYKIDERRQAKTPLATAFLSLAGVFIALYLIIRSIRRIKS</sequence>
<feature type="region of interest" description="Disordered" evidence="1">
    <location>
        <begin position="1"/>
        <end position="27"/>
    </location>
</feature>
<evidence type="ECO:0000256" key="1">
    <source>
        <dbReference type="SAM" id="MobiDB-lite"/>
    </source>
</evidence>
<evidence type="ECO:0000256" key="2">
    <source>
        <dbReference type="SAM" id="Phobius"/>
    </source>
</evidence>
<keyword evidence="2" id="KW-0472">Membrane</keyword>
<name>A0ABW4ZGL2_9SPHI</name>
<feature type="transmembrane region" description="Helical" evidence="2">
    <location>
        <begin position="40"/>
        <end position="59"/>
    </location>
</feature>
<protein>
    <submittedName>
        <fullName evidence="3">AtpZ/AtpI family protein</fullName>
    </submittedName>
</protein>
<organism evidence="3 4">
    <name type="scientific">Paradesertivirga mongoliensis</name>
    <dbReference type="NCBI Taxonomy" id="2100740"/>
    <lineage>
        <taxon>Bacteria</taxon>
        <taxon>Pseudomonadati</taxon>
        <taxon>Bacteroidota</taxon>
        <taxon>Sphingobacteriia</taxon>
        <taxon>Sphingobacteriales</taxon>
        <taxon>Sphingobacteriaceae</taxon>
        <taxon>Paradesertivirga</taxon>
    </lineage>
</organism>
<dbReference type="EMBL" id="JBHUHZ010000001">
    <property type="protein sequence ID" value="MFD2161175.1"/>
    <property type="molecule type" value="Genomic_DNA"/>
</dbReference>
<proteinExistence type="predicted"/>
<dbReference type="Proteomes" id="UP001597387">
    <property type="component" value="Unassembled WGS sequence"/>
</dbReference>
<keyword evidence="4" id="KW-1185">Reference proteome</keyword>
<feature type="compositionally biased region" description="Basic and acidic residues" evidence="1">
    <location>
        <begin position="15"/>
        <end position="25"/>
    </location>
</feature>